<reference evidence="2" key="1">
    <citation type="submission" date="2016-04" db="EMBL/GenBank/DDBJ databases">
        <authorList>
            <person name="Evans L.H."/>
            <person name="Alamgir A."/>
            <person name="Owens N."/>
            <person name="Weber N.D."/>
            <person name="Virtaneva K."/>
            <person name="Barbian K."/>
            <person name="Babar A."/>
            <person name="Rosenke K."/>
        </authorList>
    </citation>
    <scope>NUCLEOTIDE SEQUENCE</scope>
    <source>
        <strain evidence="2">86</strain>
    </source>
</reference>
<dbReference type="EMBL" id="FLUN01000001">
    <property type="protein sequence ID" value="SBW11222.1"/>
    <property type="molecule type" value="Genomic_DNA"/>
</dbReference>
<dbReference type="InterPro" id="IPR039422">
    <property type="entry name" value="MarR/SlyA-like"/>
</dbReference>
<name>A0A212KHU5_9FIRM</name>
<dbReference type="PANTHER" id="PTHR33164">
    <property type="entry name" value="TRANSCRIPTIONAL REGULATOR, MARR FAMILY"/>
    <property type="match status" value="1"/>
</dbReference>
<sequence length="153" mass="17085">MMQESRDILMCYLRVTQHMSQQFRSHFGRLNLTFPQALVLTVLGEEGPMPISALAERTGSANSTVSGIVDRLEKLGLAKRERSEIDRRVIYVAATESYKAMFRKAEANVSGYFSSLLDDMPEEDRAQVLSALDKLDAVLSRRAEQEGGEAGQK</sequence>
<dbReference type="PANTHER" id="PTHR33164:SF43">
    <property type="entry name" value="HTH-TYPE TRANSCRIPTIONAL REPRESSOR YETL"/>
    <property type="match status" value="1"/>
</dbReference>
<dbReference type="CDD" id="cd00090">
    <property type="entry name" value="HTH_ARSR"/>
    <property type="match status" value="1"/>
</dbReference>
<accession>A0A212KHU5</accession>
<feature type="domain" description="HTH marR-type" evidence="1">
    <location>
        <begin position="5"/>
        <end position="137"/>
    </location>
</feature>
<dbReference type="InterPro" id="IPR011991">
    <property type="entry name" value="ArsR-like_HTH"/>
</dbReference>
<dbReference type="InterPro" id="IPR036390">
    <property type="entry name" value="WH_DNA-bd_sf"/>
</dbReference>
<dbReference type="PROSITE" id="PS50995">
    <property type="entry name" value="HTH_MARR_2"/>
    <property type="match status" value="1"/>
</dbReference>
<evidence type="ECO:0000313" key="2">
    <source>
        <dbReference type="EMBL" id="SBW11222.1"/>
    </source>
</evidence>
<dbReference type="Gene3D" id="1.10.10.10">
    <property type="entry name" value="Winged helix-like DNA-binding domain superfamily/Winged helix DNA-binding domain"/>
    <property type="match status" value="1"/>
</dbReference>
<dbReference type="SUPFAM" id="SSF46785">
    <property type="entry name" value="Winged helix' DNA-binding domain"/>
    <property type="match status" value="1"/>
</dbReference>
<gene>
    <name evidence="2" type="ORF">KL86CLO1_13200</name>
</gene>
<organism evidence="2">
    <name type="scientific">uncultured Eubacteriales bacterium</name>
    <dbReference type="NCBI Taxonomy" id="172733"/>
    <lineage>
        <taxon>Bacteria</taxon>
        <taxon>Bacillati</taxon>
        <taxon>Bacillota</taxon>
        <taxon>Clostridia</taxon>
        <taxon>Eubacteriales</taxon>
        <taxon>environmental samples</taxon>
    </lineage>
</organism>
<dbReference type="InterPro" id="IPR036388">
    <property type="entry name" value="WH-like_DNA-bd_sf"/>
</dbReference>
<dbReference type="InterPro" id="IPR000835">
    <property type="entry name" value="HTH_MarR-typ"/>
</dbReference>
<evidence type="ECO:0000259" key="1">
    <source>
        <dbReference type="PROSITE" id="PS50995"/>
    </source>
</evidence>
<dbReference type="Pfam" id="PF01047">
    <property type="entry name" value="MarR"/>
    <property type="match status" value="1"/>
</dbReference>
<protein>
    <submittedName>
        <fullName evidence="2">Transcriptional regulator, MarR family</fullName>
    </submittedName>
</protein>
<dbReference type="GO" id="GO:0003700">
    <property type="term" value="F:DNA-binding transcription factor activity"/>
    <property type="evidence" value="ECO:0007669"/>
    <property type="project" value="InterPro"/>
</dbReference>
<dbReference type="SMART" id="SM00347">
    <property type="entry name" value="HTH_MARR"/>
    <property type="match status" value="1"/>
</dbReference>
<proteinExistence type="predicted"/>
<dbReference type="GO" id="GO:0006950">
    <property type="term" value="P:response to stress"/>
    <property type="evidence" value="ECO:0007669"/>
    <property type="project" value="TreeGrafter"/>
</dbReference>
<dbReference type="AlphaFoldDB" id="A0A212KHU5"/>